<name>A0A3N9UCB4_9BACI</name>
<dbReference type="Gene3D" id="1.10.10.10">
    <property type="entry name" value="Winged helix-like DNA-binding domain superfamily/Winged helix DNA-binding domain"/>
    <property type="match status" value="1"/>
</dbReference>
<dbReference type="RefSeq" id="WP_124765405.1">
    <property type="nucleotide sequence ID" value="NZ_JAFBDY010000011.1"/>
</dbReference>
<dbReference type="AlphaFoldDB" id="A0A3N9UCB4"/>
<evidence type="ECO:0000313" key="2">
    <source>
        <dbReference type="Proteomes" id="UP000274033"/>
    </source>
</evidence>
<evidence type="ECO:0000313" key="1">
    <source>
        <dbReference type="EMBL" id="RQW74063.1"/>
    </source>
</evidence>
<dbReference type="InterPro" id="IPR043128">
    <property type="entry name" value="Rev_trsase/Diguanyl_cyclase"/>
</dbReference>
<sequence length="435" mass="49155">MLNKIRLGLFGAEDSIEIMKSVIVNFPEFTIVPVSYWQDDEIIEKLLAHEEKVDMWLFSGPIPYKFAKRGSGITKSMFYVPYSGSSLYKTLLQISYHQQIPFNQISYDTFRPDELRQVAVELEVSLEPLYVNCYEGEIHTDEVVRYHYELWKKGQTKAAVTCLKNAQHELLNLGVPAFRVLPSQSAIISTLSLIRQTQETIHFKDSQIAVQMIEFDSFLSLTKDSFSTDEIHRVEIKMTEKLLEYAKEINGSLKYAGPGRYVIFTTRGILQEATKGFTQVPDPGKRELTANDAVTSGIGIGQTVYEAEINSGTALLHAKEHGNGSMMVVFDDKTISGPLGQPEQITYDFSSEHLQSISEKTALSVTTLSKLESILRKLGKKEINAHELAQQMKIMPRSARRILTELEGNGLAQVVAEETIHPRGRPRKVYQIELK</sequence>
<dbReference type="Proteomes" id="UP000274033">
    <property type="component" value="Unassembled WGS sequence"/>
</dbReference>
<proteinExistence type="predicted"/>
<protein>
    <submittedName>
        <fullName evidence="1">ArsR family transcriptional regulator</fullName>
    </submittedName>
</protein>
<comment type="caution">
    <text evidence="1">The sequence shown here is derived from an EMBL/GenBank/DDBJ whole genome shotgun (WGS) entry which is preliminary data.</text>
</comment>
<organism evidence="1 2">
    <name type="scientific">Lysinibacillus composti</name>
    <dbReference type="NCBI Taxonomy" id="720633"/>
    <lineage>
        <taxon>Bacteria</taxon>
        <taxon>Bacillati</taxon>
        <taxon>Bacillota</taxon>
        <taxon>Bacilli</taxon>
        <taxon>Bacillales</taxon>
        <taxon>Bacillaceae</taxon>
        <taxon>Lysinibacillus</taxon>
    </lineage>
</organism>
<keyword evidence="2" id="KW-1185">Reference proteome</keyword>
<dbReference type="OrthoDB" id="4986073at2"/>
<accession>A0A3N9UCB4</accession>
<dbReference type="Gene3D" id="3.30.70.270">
    <property type="match status" value="1"/>
</dbReference>
<gene>
    <name evidence="1" type="ORF">EBB45_13005</name>
</gene>
<reference evidence="1 2" key="1">
    <citation type="journal article" date="2013" name="J. Microbiol.">
        <title>Lysinibacillus chungkukjangi sp. nov., isolated from Chungkukjang, Korean fermented soybean food.</title>
        <authorList>
            <person name="Kim S.J."/>
            <person name="Jang Y.H."/>
            <person name="Hamada M."/>
            <person name="Ahn J.H."/>
            <person name="Weon H.Y."/>
            <person name="Suzuki K."/>
            <person name="Whang K.S."/>
            <person name="Kwon S.W."/>
        </authorList>
    </citation>
    <scope>NUCLEOTIDE SEQUENCE [LARGE SCALE GENOMIC DNA]</scope>
    <source>
        <strain evidence="1 2">MCCC 1A12701</strain>
    </source>
</reference>
<dbReference type="EMBL" id="RRCT01000012">
    <property type="protein sequence ID" value="RQW74063.1"/>
    <property type="molecule type" value="Genomic_DNA"/>
</dbReference>
<dbReference type="InterPro" id="IPR036388">
    <property type="entry name" value="WH-like_DNA-bd_sf"/>
</dbReference>
<dbReference type="SUPFAM" id="SSF46785">
    <property type="entry name" value="Winged helix' DNA-binding domain"/>
    <property type="match status" value="1"/>
</dbReference>
<dbReference type="InterPro" id="IPR036390">
    <property type="entry name" value="WH_DNA-bd_sf"/>
</dbReference>